<dbReference type="Gene3D" id="2.150.10.10">
    <property type="entry name" value="Serralysin-like metalloprotease, C-terminal"/>
    <property type="match status" value="1"/>
</dbReference>
<protein>
    <submittedName>
        <fullName evidence="2">Chromosome segregation ATPase</fullName>
    </submittedName>
</protein>
<gene>
    <name evidence="2" type="ORF">ABIC75_000072</name>
</gene>
<name>A0ABV2JNF8_9GAMM</name>
<organism evidence="2 3">
    <name type="scientific">Dyella japonica</name>
    <dbReference type="NCBI Taxonomy" id="231455"/>
    <lineage>
        <taxon>Bacteria</taxon>
        <taxon>Pseudomonadati</taxon>
        <taxon>Pseudomonadota</taxon>
        <taxon>Gammaproteobacteria</taxon>
        <taxon>Lysobacterales</taxon>
        <taxon>Rhodanobacteraceae</taxon>
        <taxon>Dyella</taxon>
    </lineage>
</organism>
<evidence type="ECO:0000259" key="1">
    <source>
        <dbReference type="Pfam" id="PF05662"/>
    </source>
</evidence>
<feature type="domain" description="Trimeric autotransporter adhesin YadA-like stalk" evidence="1">
    <location>
        <begin position="67"/>
        <end position="105"/>
    </location>
</feature>
<evidence type="ECO:0000313" key="2">
    <source>
        <dbReference type="EMBL" id="MET3650370.1"/>
    </source>
</evidence>
<feature type="domain" description="Trimeric autotransporter adhesin YadA-like stalk" evidence="1">
    <location>
        <begin position="173"/>
        <end position="217"/>
    </location>
</feature>
<sequence length="288" mass="29223">MGEAFDKVDAALGAVNQSVVDISNQFNNGTVGLVQQAAAGADLTVGKDTDGAAVDFADKNGNTRTLKNVTAGVNDTDAVNMSQLNATNANVTQNTADIAGNTTSISTLNTQVTQNTKDIAGNTSSINTLNTNVAQNTSDITTINGQLADAVMYDSSTHDKVTLGGASATAPVQLTNVKNGDLSAASTDAVNGSQLYATNANVAQNTSDIAGNTTSINAINTQVTQNTSDIAGNTGAINTLNTNVAQNTSDIAGNTVSINTLNTKVAQNTSDITTINGQLAEPARQPRG</sequence>
<proteinExistence type="predicted"/>
<dbReference type="RefSeq" id="WP_354011877.1">
    <property type="nucleotide sequence ID" value="NZ_JBEPMU010000001.1"/>
</dbReference>
<evidence type="ECO:0000313" key="3">
    <source>
        <dbReference type="Proteomes" id="UP001549184"/>
    </source>
</evidence>
<accession>A0ABV2JNF8</accession>
<reference evidence="2 3" key="1">
    <citation type="submission" date="2024-06" db="EMBL/GenBank/DDBJ databases">
        <title>Sorghum-associated microbial communities from plants grown in Nebraska, USA.</title>
        <authorList>
            <person name="Schachtman D."/>
        </authorList>
    </citation>
    <scope>NUCLEOTIDE SEQUENCE [LARGE SCALE GENOMIC DNA]</scope>
    <source>
        <strain evidence="2 3">1073</strain>
    </source>
</reference>
<dbReference type="InterPro" id="IPR008635">
    <property type="entry name" value="Coiled_stalk_dom"/>
</dbReference>
<comment type="caution">
    <text evidence="2">The sequence shown here is derived from an EMBL/GenBank/DDBJ whole genome shotgun (WGS) entry which is preliminary data.</text>
</comment>
<dbReference type="Pfam" id="PF05662">
    <property type="entry name" value="YadA_stalk"/>
    <property type="match status" value="2"/>
</dbReference>
<dbReference type="EMBL" id="JBEPMU010000001">
    <property type="protein sequence ID" value="MET3650370.1"/>
    <property type="molecule type" value="Genomic_DNA"/>
</dbReference>
<dbReference type="Gene3D" id="1.20.5.170">
    <property type="match status" value="2"/>
</dbReference>
<dbReference type="Proteomes" id="UP001549184">
    <property type="component" value="Unassembled WGS sequence"/>
</dbReference>
<dbReference type="InterPro" id="IPR011049">
    <property type="entry name" value="Serralysin-like_metalloprot_C"/>
</dbReference>
<dbReference type="SUPFAM" id="SSF101967">
    <property type="entry name" value="Adhesin YadA, collagen-binding domain"/>
    <property type="match status" value="1"/>
</dbReference>
<keyword evidence="3" id="KW-1185">Reference proteome</keyword>